<name>A0A2W7MC45_9BACI</name>
<dbReference type="Proteomes" id="UP000248646">
    <property type="component" value="Unassembled WGS sequence"/>
</dbReference>
<protein>
    <submittedName>
        <fullName evidence="1">Uncharacterized protein</fullName>
    </submittedName>
</protein>
<evidence type="ECO:0000313" key="1">
    <source>
        <dbReference type="EMBL" id="PZX02444.1"/>
    </source>
</evidence>
<accession>A0A2W7MC45</accession>
<dbReference type="AlphaFoldDB" id="A0A2W7MC45"/>
<gene>
    <name evidence="1" type="ORF">C7437_11136</name>
</gene>
<reference evidence="1 2" key="1">
    <citation type="submission" date="2018-06" db="EMBL/GenBank/DDBJ databases">
        <title>Genomic Encyclopedia of Type Strains, Phase IV (KMG-IV): sequencing the most valuable type-strain genomes for metagenomic binning, comparative biology and taxonomic classification.</title>
        <authorList>
            <person name="Goeker M."/>
        </authorList>
    </citation>
    <scope>NUCLEOTIDE SEQUENCE [LARGE SCALE GENOMIC DNA]</scope>
    <source>
        <strain evidence="1 2">DSM 5</strain>
    </source>
</reference>
<organism evidence="1 2">
    <name type="scientific">Psychrobacillus insolitus</name>
    <dbReference type="NCBI Taxonomy" id="1461"/>
    <lineage>
        <taxon>Bacteria</taxon>
        <taxon>Bacillati</taxon>
        <taxon>Bacillota</taxon>
        <taxon>Bacilli</taxon>
        <taxon>Bacillales</taxon>
        <taxon>Bacillaceae</taxon>
        <taxon>Psychrobacillus</taxon>
    </lineage>
</organism>
<comment type="caution">
    <text evidence="1">The sequence shown here is derived from an EMBL/GenBank/DDBJ whole genome shotgun (WGS) entry which is preliminary data.</text>
</comment>
<sequence length="49" mass="5610">MHSVLIIVLKPVLFVCLNIKKKDMTYIKLYPEANLAFSSNGIVFLVEQK</sequence>
<dbReference type="EMBL" id="QKZI01000011">
    <property type="protein sequence ID" value="PZX02444.1"/>
    <property type="molecule type" value="Genomic_DNA"/>
</dbReference>
<keyword evidence="2" id="KW-1185">Reference proteome</keyword>
<evidence type="ECO:0000313" key="2">
    <source>
        <dbReference type="Proteomes" id="UP000248646"/>
    </source>
</evidence>
<proteinExistence type="predicted"/>